<keyword evidence="1" id="KW-0472">Membrane</keyword>
<dbReference type="EMBL" id="CP068148">
    <property type="protein sequence ID" value="QQU56465.1"/>
    <property type="molecule type" value="Genomic_DNA"/>
</dbReference>
<name>A0ABX7D6R5_SERLI</name>
<evidence type="ECO:0000313" key="3">
    <source>
        <dbReference type="Proteomes" id="UP000595237"/>
    </source>
</evidence>
<sequence length="59" mass="6718">MKTFLDVLGFLFAISAYDWMRANAPAKRCAAWIAAIVVALCVWPMVKVIGELLLERFMR</sequence>
<feature type="transmembrane region" description="Helical" evidence="1">
    <location>
        <begin position="32"/>
        <end position="54"/>
    </location>
</feature>
<dbReference type="RefSeq" id="WP_201896124.1">
    <property type="nucleotide sequence ID" value="NZ_CP068148.1"/>
</dbReference>
<reference evidence="2 3" key="1">
    <citation type="submission" date="2021-01" db="EMBL/GenBank/DDBJ databases">
        <title>FDA dAtabase for Regulatory Grade micrObial Sequences (FDA-ARGOS): Supporting development and validation of Infectious Disease Dx tests.</title>
        <authorList>
            <person name="Blissenbach B."/>
            <person name="Krut O."/>
            <person name="Tallon L."/>
            <person name="Sadzewicz L."/>
            <person name="Zhao X."/>
            <person name="Boylan J."/>
            <person name="Ott S."/>
            <person name="Bowen H."/>
            <person name="Vavikolanu K."/>
            <person name="Mehta A."/>
            <person name="Aluvathingal J."/>
            <person name="Nadendla S."/>
            <person name="Yan Y."/>
            <person name="Sichtig H."/>
        </authorList>
    </citation>
    <scope>NUCLEOTIDE SEQUENCE [LARGE SCALE GENOMIC DNA]</scope>
    <source>
        <strain evidence="2 3">FDAARGOS_1081</strain>
    </source>
</reference>
<proteinExistence type="predicted"/>
<evidence type="ECO:0000313" key="2">
    <source>
        <dbReference type="EMBL" id="QQU56465.1"/>
    </source>
</evidence>
<keyword evidence="1" id="KW-0812">Transmembrane</keyword>
<accession>A0ABX7D6R5</accession>
<dbReference type="Proteomes" id="UP000595237">
    <property type="component" value="Chromosome"/>
</dbReference>
<organism evidence="2 3">
    <name type="scientific">Serratia liquefaciens</name>
    <dbReference type="NCBI Taxonomy" id="614"/>
    <lineage>
        <taxon>Bacteria</taxon>
        <taxon>Pseudomonadati</taxon>
        <taxon>Pseudomonadota</taxon>
        <taxon>Gammaproteobacteria</taxon>
        <taxon>Enterobacterales</taxon>
        <taxon>Yersiniaceae</taxon>
        <taxon>Serratia</taxon>
    </lineage>
</organism>
<evidence type="ECO:0008006" key="4">
    <source>
        <dbReference type="Google" id="ProtNLM"/>
    </source>
</evidence>
<keyword evidence="3" id="KW-1185">Reference proteome</keyword>
<gene>
    <name evidence="2" type="ORF">I6I38_05525</name>
</gene>
<evidence type="ECO:0000256" key="1">
    <source>
        <dbReference type="SAM" id="Phobius"/>
    </source>
</evidence>
<keyword evidence="1" id="KW-1133">Transmembrane helix</keyword>
<protein>
    <recommendedName>
        <fullName evidence="4">Stage III sporulation protein AC</fullName>
    </recommendedName>
</protein>